<dbReference type="EMBL" id="UHDK01000001">
    <property type="protein sequence ID" value="SUM30711.1"/>
    <property type="molecule type" value="Genomic_DNA"/>
</dbReference>
<dbReference type="Proteomes" id="UP000255277">
    <property type="component" value="Unassembled WGS sequence"/>
</dbReference>
<dbReference type="Pfam" id="PF12282">
    <property type="entry name" value="GAF_PdtaS"/>
    <property type="match status" value="1"/>
</dbReference>
<protein>
    <recommendedName>
        <fullName evidence="1">Histidine kinase PdtaS GAF domain-containing protein</fullName>
    </recommendedName>
</protein>
<name>A0A380FB61_STAGA</name>
<evidence type="ECO:0000259" key="1">
    <source>
        <dbReference type="Pfam" id="PF12282"/>
    </source>
</evidence>
<accession>A0A380FB61</accession>
<organism evidence="2 3">
    <name type="scientific">Staphylococcus gallinarum</name>
    <dbReference type="NCBI Taxonomy" id="1293"/>
    <lineage>
        <taxon>Bacteria</taxon>
        <taxon>Bacillati</taxon>
        <taxon>Bacillota</taxon>
        <taxon>Bacilli</taxon>
        <taxon>Bacillales</taxon>
        <taxon>Staphylococcaceae</taxon>
        <taxon>Staphylococcus</taxon>
    </lineage>
</organism>
<sequence>MQSTREICNTYTNLTEIEIYKVEQLAKHLPEIASLNNAFVFIDCPAIEPDHFYCGCGSMA</sequence>
<evidence type="ECO:0000313" key="3">
    <source>
        <dbReference type="Proteomes" id="UP000255277"/>
    </source>
</evidence>
<evidence type="ECO:0000313" key="2">
    <source>
        <dbReference type="EMBL" id="SUM30711.1"/>
    </source>
</evidence>
<gene>
    <name evidence="2" type="ORF">NCTC12195_00111</name>
</gene>
<feature type="domain" description="Histidine kinase PdtaS GAF" evidence="1">
    <location>
        <begin position="5"/>
        <end position="54"/>
    </location>
</feature>
<dbReference type="InterPro" id="IPR022066">
    <property type="entry name" value="PdtaS_GAF"/>
</dbReference>
<proteinExistence type="predicted"/>
<reference evidence="2 3" key="1">
    <citation type="submission" date="2018-06" db="EMBL/GenBank/DDBJ databases">
        <authorList>
            <consortium name="Pathogen Informatics"/>
            <person name="Doyle S."/>
        </authorList>
    </citation>
    <scope>NUCLEOTIDE SEQUENCE [LARGE SCALE GENOMIC DNA]</scope>
    <source>
        <strain evidence="2 3">NCTC12195</strain>
    </source>
</reference>
<dbReference type="AlphaFoldDB" id="A0A380FB61"/>